<evidence type="ECO:0000256" key="1">
    <source>
        <dbReference type="SAM" id="MobiDB-lite"/>
    </source>
</evidence>
<sequence>MKSLIILSFLTCMSASTFAASINGSVQTKPEPFDGPDGKGAQIISQSGAHGGPGGDNASLGAADEAKTERLKAQIYKNLNANSTLDRLGPFLWKE</sequence>
<evidence type="ECO:0000313" key="3">
    <source>
        <dbReference type="EMBL" id="SPZ04940.1"/>
    </source>
</evidence>
<dbReference type="EMBL" id="UAUF01000010">
    <property type="protein sequence ID" value="SPZ04940.1"/>
    <property type="molecule type" value="Genomic_DNA"/>
</dbReference>
<feature type="region of interest" description="Disordered" evidence="1">
    <location>
        <begin position="25"/>
        <end position="64"/>
    </location>
</feature>
<dbReference type="AlphaFoldDB" id="A0A2X2EE46"/>
<organism evidence="3 4">
    <name type="scientific">Pseudomonas luteola</name>
    <dbReference type="NCBI Taxonomy" id="47886"/>
    <lineage>
        <taxon>Bacteria</taxon>
        <taxon>Pseudomonadati</taxon>
        <taxon>Pseudomonadota</taxon>
        <taxon>Gammaproteobacteria</taxon>
        <taxon>Pseudomonadales</taxon>
        <taxon>Pseudomonadaceae</taxon>
        <taxon>Pseudomonas</taxon>
    </lineage>
</organism>
<feature type="chain" id="PRO_5016088503" evidence="2">
    <location>
        <begin position="20"/>
        <end position="95"/>
    </location>
</feature>
<protein>
    <submittedName>
        <fullName evidence="3">Uncharacterized protein</fullName>
    </submittedName>
</protein>
<evidence type="ECO:0000256" key="2">
    <source>
        <dbReference type="SAM" id="SignalP"/>
    </source>
</evidence>
<keyword evidence="2" id="KW-0732">Signal</keyword>
<feature type="signal peptide" evidence="2">
    <location>
        <begin position="1"/>
        <end position="19"/>
    </location>
</feature>
<gene>
    <name evidence="3" type="ORF">NCTC11842_01460</name>
</gene>
<dbReference type="Proteomes" id="UP000250443">
    <property type="component" value="Unassembled WGS sequence"/>
</dbReference>
<evidence type="ECO:0000313" key="4">
    <source>
        <dbReference type="Proteomes" id="UP000250443"/>
    </source>
</evidence>
<accession>A0A2X2EE46</accession>
<proteinExistence type="predicted"/>
<name>A0A2X2EE46_PSELU</name>
<reference evidence="3 4" key="1">
    <citation type="submission" date="2018-06" db="EMBL/GenBank/DDBJ databases">
        <authorList>
            <consortium name="Pathogen Informatics"/>
            <person name="Doyle S."/>
        </authorList>
    </citation>
    <scope>NUCLEOTIDE SEQUENCE [LARGE SCALE GENOMIC DNA]</scope>
    <source>
        <strain evidence="3 4">NCTC11842</strain>
    </source>
</reference>